<dbReference type="InterPro" id="IPR029060">
    <property type="entry name" value="PIN-like_dom_sf"/>
</dbReference>
<keyword evidence="2" id="KW-0597">Phosphoprotein</keyword>
<evidence type="ECO:0000256" key="10">
    <source>
        <dbReference type="ARBA" id="ARBA00022842"/>
    </source>
</evidence>
<evidence type="ECO:0000256" key="13">
    <source>
        <dbReference type="ARBA" id="ARBA00023242"/>
    </source>
</evidence>
<dbReference type="SMART" id="SM00279">
    <property type="entry name" value="HhH2"/>
    <property type="match status" value="1"/>
</dbReference>
<dbReference type="InterPro" id="IPR006086">
    <property type="entry name" value="XPG-I_dom"/>
</dbReference>
<comment type="caution">
    <text evidence="16">The sequence shown here is derived from an EMBL/GenBank/DDBJ whole genome shotgun (WGS) entry which is preliminary data.</text>
</comment>
<keyword evidence="5" id="KW-0479">Metal-binding</keyword>
<protein>
    <submittedName>
        <fullName evidence="16">Flap endonuclease 1 isoform X2</fullName>
    </submittedName>
</protein>
<dbReference type="OrthoDB" id="1712422at2759"/>
<evidence type="ECO:0000259" key="15">
    <source>
        <dbReference type="Pfam" id="PF00867"/>
    </source>
</evidence>
<evidence type="ECO:0000256" key="14">
    <source>
        <dbReference type="ARBA" id="ARBA00034726"/>
    </source>
</evidence>
<sequence length="236" mass="26912">MDSLTFGAPRFLRHLMDPSSKKVPVVEFDVAKILDELHLTMDQFIDLCILSGCDYCENIRGIGGKTALKLIHQHGSLENILENINRDRYQIPDDWPYQEARRLFKEPVVLTEEEQLDLKWTAPDEEGLITFLVDENGFNSGRVSKAIQKIKDFKNKSSQRQLELSFKPVVNASAPIKPKPSASRFIAACHLVYQDPRPVVLLPGYILFWFETELSTSLTSSKLKCIIILIEILLPQ</sequence>
<evidence type="ECO:0000256" key="4">
    <source>
        <dbReference type="ARBA" id="ARBA00022722"/>
    </source>
</evidence>
<dbReference type="PANTHER" id="PTHR11081:SF9">
    <property type="entry name" value="FLAP ENDONUCLEASE 1"/>
    <property type="match status" value="1"/>
</dbReference>
<dbReference type="GO" id="GO:0008409">
    <property type="term" value="F:5'-3' exonuclease activity"/>
    <property type="evidence" value="ECO:0007669"/>
    <property type="project" value="TreeGrafter"/>
</dbReference>
<dbReference type="GO" id="GO:0046872">
    <property type="term" value="F:metal ion binding"/>
    <property type="evidence" value="ECO:0007669"/>
    <property type="project" value="UniProtKB-KW"/>
</dbReference>
<dbReference type="PANTHER" id="PTHR11081">
    <property type="entry name" value="FLAP ENDONUCLEASE FAMILY MEMBER"/>
    <property type="match status" value="1"/>
</dbReference>
<dbReference type="AlphaFoldDB" id="A0A834W5K2"/>
<proteinExistence type="inferred from homology"/>
<comment type="cofactor">
    <cofactor evidence="1">
        <name>Mg(2+)</name>
        <dbReference type="ChEBI" id="CHEBI:18420"/>
    </cofactor>
</comment>
<organism evidence="16 17">
    <name type="scientific">Senna tora</name>
    <dbReference type="NCBI Taxonomy" id="362788"/>
    <lineage>
        <taxon>Eukaryota</taxon>
        <taxon>Viridiplantae</taxon>
        <taxon>Streptophyta</taxon>
        <taxon>Embryophyta</taxon>
        <taxon>Tracheophyta</taxon>
        <taxon>Spermatophyta</taxon>
        <taxon>Magnoliopsida</taxon>
        <taxon>eudicotyledons</taxon>
        <taxon>Gunneridae</taxon>
        <taxon>Pentapetalae</taxon>
        <taxon>rosids</taxon>
        <taxon>fabids</taxon>
        <taxon>Fabales</taxon>
        <taxon>Fabaceae</taxon>
        <taxon>Caesalpinioideae</taxon>
        <taxon>Cassia clade</taxon>
        <taxon>Senna</taxon>
    </lineage>
</organism>
<dbReference type="GO" id="GO:0017108">
    <property type="term" value="F:5'-flap endonuclease activity"/>
    <property type="evidence" value="ECO:0007669"/>
    <property type="project" value="TreeGrafter"/>
</dbReference>
<evidence type="ECO:0000256" key="1">
    <source>
        <dbReference type="ARBA" id="ARBA00001946"/>
    </source>
</evidence>
<dbReference type="Proteomes" id="UP000634136">
    <property type="component" value="Unassembled WGS sequence"/>
</dbReference>
<dbReference type="SUPFAM" id="SSF88723">
    <property type="entry name" value="PIN domain-like"/>
    <property type="match status" value="1"/>
</dbReference>
<evidence type="ECO:0000256" key="7">
    <source>
        <dbReference type="ARBA" id="ARBA00022763"/>
    </source>
</evidence>
<keyword evidence="17" id="KW-1185">Reference proteome</keyword>
<evidence type="ECO:0000256" key="3">
    <source>
        <dbReference type="ARBA" id="ARBA00022705"/>
    </source>
</evidence>
<keyword evidence="12" id="KW-0234">DNA repair</keyword>
<gene>
    <name evidence="16" type="ORF">G2W53_044120</name>
</gene>
<keyword evidence="4" id="KW-0540">Nuclease</keyword>
<evidence type="ECO:0000256" key="6">
    <source>
        <dbReference type="ARBA" id="ARBA00022759"/>
    </source>
</evidence>
<keyword evidence="6 16" id="KW-0255">Endonuclease</keyword>
<dbReference type="GO" id="GO:0003677">
    <property type="term" value="F:DNA binding"/>
    <property type="evidence" value="ECO:0007669"/>
    <property type="project" value="InterPro"/>
</dbReference>
<dbReference type="InterPro" id="IPR008918">
    <property type="entry name" value="HhH2"/>
</dbReference>
<evidence type="ECO:0000256" key="11">
    <source>
        <dbReference type="ARBA" id="ARBA00023128"/>
    </source>
</evidence>
<evidence type="ECO:0000313" key="17">
    <source>
        <dbReference type="Proteomes" id="UP000634136"/>
    </source>
</evidence>
<keyword evidence="7" id="KW-0227">DNA damage</keyword>
<keyword evidence="3" id="KW-0235">DNA replication</keyword>
<evidence type="ECO:0000256" key="2">
    <source>
        <dbReference type="ARBA" id="ARBA00022553"/>
    </source>
</evidence>
<dbReference type="Gene3D" id="1.10.150.20">
    <property type="entry name" value="5' to 3' exonuclease, C-terminal subdomain"/>
    <property type="match status" value="1"/>
</dbReference>
<dbReference type="GO" id="GO:0006281">
    <property type="term" value="P:DNA repair"/>
    <property type="evidence" value="ECO:0007669"/>
    <property type="project" value="UniProtKB-KW"/>
</dbReference>
<evidence type="ECO:0000313" key="16">
    <source>
        <dbReference type="EMBL" id="KAF7805009.1"/>
    </source>
</evidence>
<comment type="similarity">
    <text evidence="14">Belongs to the XPG/RAD2 endonuclease family. FEN1 subfamily.</text>
</comment>
<keyword evidence="11" id="KW-0496">Mitochondrion</keyword>
<keyword evidence="9" id="KW-0269">Exonuclease</keyword>
<dbReference type="InterPro" id="IPR036279">
    <property type="entry name" value="5-3_exonuclease_C_sf"/>
</dbReference>
<dbReference type="CDD" id="cd09907">
    <property type="entry name" value="H3TH_FEN1-Euk"/>
    <property type="match status" value="1"/>
</dbReference>
<name>A0A834W5K2_9FABA</name>
<dbReference type="EMBL" id="JAAIUW010000013">
    <property type="protein sequence ID" value="KAF7805009.1"/>
    <property type="molecule type" value="Genomic_DNA"/>
</dbReference>
<reference evidence="16" key="1">
    <citation type="submission" date="2020-09" db="EMBL/GenBank/DDBJ databases">
        <title>Genome-Enabled Discovery of Anthraquinone Biosynthesis in Senna tora.</title>
        <authorList>
            <person name="Kang S.-H."/>
            <person name="Pandey R.P."/>
            <person name="Lee C.-M."/>
            <person name="Sim J.-S."/>
            <person name="Jeong J.-T."/>
            <person name="Choi B.-S."/>
            <person name="Jung M."/>
            <person name="Ginzburg D."/>
            <person name="Zhao K."/>
            <person name="Won S.Y."/>
            <person name="Oh T.-J."/>
            <person name="Yu Y."/>
            <person name="Kim N.-H."/>
            <person name="Lee O.R."/>
            <person name="Lee T.-H."/>
            <person name="Bashyal P."/>
            <person name="Kim T.-S."/>
            <person name="Lee W.-H."/>
            <person name="Kawkins C."/>
            <person name="Kim C.-K."/>
            <person name="Kim J.S."/>
            <person name="Ahn B.O."/>
            <person name="Rhee S.Y."/>
            <person name="Sohng J.K."/>
        </authorList>
    </citation>
    <scope>NUCLEOTIDE SEQUENCE</scope>
    <source>
        <tissue evidence="16">Leaf</tissue>
    </source>
</reference>
<evidence type="ECO:0000256" key="12">
    <source>
        <dbReference type="ARBA" id="ARBA00023204"/>
    </source>
</evidence>
<evidence type="ECO:0000256" key="8">
    <source>
        <dbReference type="ARBA" id="ARBA00022801"/>
    </source>
</evidence>
<dbReference type="Pfam" id="PF00867">
    <property type="entry name" value="XPG_I"/>
    <property type="match status" value="1"/>
</dbReference>
<feature type="domain" description="XPG-I" evidence="15">
    <location>
        <begin position="1"/>
        <end position="54"/>
    </location>
</feature>
<keyword evidence="13" id="KW-0539">Nucleus</keyword>
<dbReference type="FunFam" id="1.10.150.20:FF:000009">
    <property type="entry name" value="Flap endonuclease 1"/>
    <property type="match status" value="1"/>
</dbReference>
<dbReference type="InterPro" id="IPR006084">
    <property type="entry name" value="XPG/Rad2"/>
</dbReference>
<dbReference type="SUPFAM" id="SSF47807">
    <property type="entry name" value="5' to 3' exonuclease, C-terminal subdomain"/>
    <property type="match status" value="1"/>
</dbReference>
<keyword evidence="10" id="KW-0460">Magnesium</keyword>
<accession>A0A834W5K2</accession>
<evidence type="ECO:0000256" key="5">
    <source>
        <dbReference type="ARBA" id="ARBA00022723"/>
    </source>
</evidence>
<evidence type="ECO:0000256" key="9">
    <source>
        <dbReference type="ARBA" id="ARBA00022839"/>
    </source>
</evidence>
<dbReference type="GO" id="GO:0006260">
    <property type="term" value="P:DNA replication"/>
    <property type="evidence" value="ECO:0007669"/>
    <property type="project" value="UniProtKB-KW"/>
</dbReference>
<keyword evidence="8" id="KW-0378">Hydrolase</keyword>